<gene>
    <name evidence="2" type="ORF">Acr_00g0029120</name>
</gene>
<comment type="caution">
    <text evidence="2">The sequence shown here is derived from an EMBL/GenBank/DDBJ whole genome shotgun (WGS) entry which is preliminary data.</text>
</comment>
<dbReference type="AlphaFoldDB" id="A0A7J0DFR7"/>
<reference evidence="3" key="1">
    <citation type="submission" date="2019-07" db="EMBL/GenBank/DDBJ databases">
        <title>De Novo Assembly of kiwifruit Actinidia rufa.</title>
        <authorList>
            <person name="Sugita-Konishi S."/>
            <person name="Sato K."/>
            <person name="Mori E."/>
            <person name="Abe Y."/>
            <person name="Kisaki G."/>
            <person name="Hamano K."/>
            <person name="Suezawa K."/>
            <person name="Otani M."/>
            <person name="Fukuda T."/>
            <person name="Manabe T."/>
            <person name="Gomi K."/>
            <person name="Tabuchi M."/>
            <person name="Akimitsu K."/>
            <person name="Kataoka I."/>
        </authorList>
    </citation>
    <scope>NUCLEOTIDE SEQUENCE [LARGE SCALE GENOMIC DNA]</scope>
    <source>
        <strain evidence="3">cv. Fuchu</strain>
    </source>
</reference>
<sequence>MALGDDGCSRSHSTRGEPPHVPQTPGDRGTKLLADAERTASAASKQKPVRLLPKGEDCLDITIKHLQAQLAAVTQIMIDNHLMKTPQIDGGELSRARSTGQRDPPRGSRKERAQHSSDLCEKLNAKRNRESNLREKLNDRAAATKNQNSHSNRISS</sequence>
<dbReference type="Proteomes" id="UP000585474">
    <property type="component" value="Unassembled WGS sequence"/>
</dbReference>
<feature type="region of interest" description="Disordered" evidence="1">
    <location>
        <begin position="1"/>
        <end position="48"/>
    </location>
</feature>
<feature type="region of interest" description="Disordered" evidence="1">
    <location>
        <begin position="86"/>
        <end position="156"/>
    </location>
</feature>
<evidence type="ECO:0000313" key="2">
    <source>
        <dbReference type="EMBL" id="GFS33543.1"/>
    </source>
</evidence>
<organism evidence="2 3">
    <name type="scientific">Actinidia rufa</name>
    <dbReference type="NCBI Taxonomy" id="165716"/>
    <lineage>
        <taxon>Eukaryota</taxon>
        <taxon>Viridiplantae</taxon>
        <taxon>Streptophyta</taxon>
        <taxon>Embryophyta</taxon>
        <taxon>Tracheophyta</taxon>
        <taxon>Spermatophyta</taxon>
        <taxon>Magnoliopsida</taxon>
        <taxon>eudicotyledons</taxon>
        <taxon>Gunneridae</taxon>
        <taxon>Pentapetalae</taxon>
        <taxon>asterids</taxon>
        <taxon>Ericales</taxon>
        <taxon>Actinidiaceae</taxon>
        <taxon>Actinidia</taxon>
    </lineage>
</organism>
<protein>
    <submittedName>
        <fullName evidence="2">Uncharacterized protein</fullName>
    </submittedName>
</protein>
<keyword evidence="3" id="KW-1185">Reference proteome</keyword>
<name>A0A7J0DFR7_9ERIC</name>
<feature type="compositionally biased region" description="Basic and acidic residues" evidence="1">
    <location>
        <begin position="103"/>
        <end position="139"/>
    </location>
</feature>
<dbReference type="EMBL" id="BJWL01000192">
    <property type="protein sequence ID" value="GFS33543.1"/>
    <property type="molecule type" value="Genomic_DNA"/>
</dbReference>
<feature type="compositionally biased region" description="Basic and acidic residues" evidence="1">
    <location>
        <begin position="28"/>
        <end position="38"/>
    </location>
</feature>
<proteinExistence type="predicted"/>
<evidence type="ECO:0000313" key="3">
    <source>
        <dbReference type="Proteomes" id="UP000585474"/>
    </source>
</evidence>
<feature type="compositionally biased region" description="Polar residues" evidence="1">
    <location>
        <begin position="144"/>
        <end position="156"/>
    </location>
</feature>
<evidence type="ECO:0000256" key="1">
    <source>
        <dbReference type="SAM" id="MobiDB-lite"/>
    </source>
</evidence>
<accession>A0A7J0DFR7</accession>